<dbReference type="GO" id="GO:1904047">
    <property type="term" value="F:S-adenosyl-L-methionine binding"/>
    <property type="evidence" value="ECO:0007669"/>
    <property type="project" value="TreeGrafter"/>
</dbReference>
<keyword evidence="3" id="KW-0489">Methyltransferase</keyword>
<keyword evidence="4" id="KW-0808">Transferase</keyword>
<evidence type="ECO:0000256" key="6">
    <source>
        <dbReference type="ARBA" id="ARBA00047942"/>
    </source>
</evidence>
<sequence length="200" mass="22397">MARPFLKWAGGKTKLVEDIVTHMRSKPLGIRWTVRQDLGDKRYIEPFVGGAGAYLGLWRHGMIDAEKTILADINEVLIVTLSAIADEGTKEDVIHVLSDMETEFENDPAGYYYERRGYLNKSIIPSPGKDRVETAAHMIFINKTCFNGLWRVNSRGEMNTPLGRSPSGKTQILDKGGLMEFGSAVNGAELLHQGWRKTMK</sequence>
<dbReference type="GO" id="GO:0006298">
    <property type="term" value="P:mismatch repair"/>
    <property type="evidence" value="ECO:0007669"/>
    <property type="project" value="TreeGrafter"/>
</dbReference>
<dbReference type="EC" id="2.1.1.72" evidence="2"/>
<protein>
    <recommendedName>
        <fullName evidence="2">site-specific DNA-methyltransferase (adenine-specific)</fullName>
        <ecNumber evidence="2">2.1.1.72</ecNumber>
    </recommendedName>
</protein>
<dbReference type="InterPro" id="IPR012327">
    <property type="entry name" value="MeTrfase_D12"/>
</dbReference>
<dbReference type="AlphaFoldDB" id="A0A382MHS1"/>
<gene>
    <name evidence="7" type="ORF">METZ01_LOCUS300519</name>
</gene>
<comment type="catalytic activity">
    <reaction evidence="6">
        <text>a 2'-deoxyadenosine in DNA + S-adenosyl-L-methionine = an N(6)-methyl-2'-deoxyadenosine in DNA + S-adenosyl-L-homocysteine + H(+)</text>
        <dbReference type="Rhea" id="RHEA:15197"/>
        <dbReference type="Rhea" id="RHEA-COMP:12418"/>
        <dbReference type="Rhea" id="RHEA-COMP:12419"/>
        <dbReference type="ChEBI" id="CHEBI:15378"/>
        <dbReference type="ChEBI" id="CHEBI:57856"/>
        <dbReference type="ChEBI" id="CHEBI:59789"/>
        <dbReference type="ChEBI" id="CHEBI:90615"/>
        <dbReference type="ChEBI" id="CHEBI:90616"/>
        <dbReference type="EC" id="2.1.1.72"/>
    </reaction>
</comment>
<evidence type="ECO:0000256" key="2">
    <source>
        <dbReference type="ARBA" id="ARBA00011900"/>
    </source>
</evidence>
<dbReference type="EMBL" id="UINC01093327">
    <property type="protein sequence ID" value="SVC47665.1"/>
    <property type="molecule type" value="Genomic_DNA"/>
</dbReference>
<evidence type="ECO:0000256" key="4">
    <source>
        <dbReference type="ARBA" id="ARBA00022679"/>
    </source>
</evidence>
<evidence type="ECO:0000256" key="1">
    <source>
        <dbReference type="ARBA" id="ARBA00006594"/>
    </source>
</evidence>
<comment type="similarity">
    <text evidence="1">Belongs to the N(4)/N(6)-methyltransferase family.</text>
</comment>
<dbReference type="GO" id="GO:0009007">
    <property type="term" value="F:site-specific DNA-methyltransferase (adenine-specific) activity"/>
    <property type="evidence" value="ECO:0007669"/>
    <property type="project" value="UniProtKB-EC"/>
</dbReference>
<reference evidence="7" key="1">
    <citation type="submission" date="2018-05" db="EMBL/GenBank/DDBJ databases">
        <authorList>
            <person name="Lanie J.A."/>
            <person name="Ng W.-L."/>
            <person name="Kazmierczak K.M."/>
            <person name="Andrzejewski T.M."/>
            <person name="Davidsen T.M."/>
            <person name="Wayne K.J."/>
            <person name="Tettelin H."/>
            <person name="Glass J.I."/>
            <person name="Rusch D."/>
            <person name="Podicherti R."/>
            <person name="Tsui H.-C.T."/>
            <person name="Winkler M.E."/>
        </authorList>
    </citation>
    <scope>NUCLEOTIDE SEQUENCE</scope>
</reference>
<keyword evidence="5" id="KW-0949">S-adenosyl-L-methionine</keyword>
<name>A0A382MHS1_9ZZZZ</name>
<feature type="non-terminal residue" evidence="7">
    <location>
        <position position="200"/>
    </location>
</feature>
<dbReference type="SUPFAM" id="SSF53335">
    <property type="entry name" value="S-adenosyl-L-methionine-dependent methyltransferases"/>
    <property type="match status" value="1"/>
</dbReference>
<proteinExistence type="inferred from homology"/>
<evidence type="ECO:0000256" key="5">
    <source>
        <dbReference type="ARBA" id="ARBA00022691"/>
    </source>
</evidence>
<organism evidence="7">
    <name type="scientific">marine metagenome</name>
    <dbReference type="NCBI Taxonomy" id="408172"/>
    <lineage>
        <taxon>unclassified sequences</taxon>
        <taxon>metagenomes</taxon>
        <taxon>ecological metagenomes</taxon>
    </lineage>
</organism>
<dbReference type="GO" id="GO:0043565">
    <property type="term" value="F:sequence-specific DNA binding"/>
    <property type="evidence" value="ECO:0007669"/>
    <property type="project" value="TreeGrafter"/>
</dbReference>
<dbReference type="GO" id="GO:0032259">
    <property type="term" value="P:methylation"/>
    <property type="evidence" value="ECO:0007669"/>
    <property type="project" value="UniProtKB-KW"/>
</dbReference>
<accession>A0A382MHS1</accession>
<dbReference type="InterPro" id="IPR023095">
    <property type="entry name" value="Ade_MeTrfase_dom_2"/>
</dbReference>
<dbReference type="Gene3D" id="1.10.1020.10">
    <property type="entry name" value="Adenine-specific Methyltransferase, Domain 2"/>
    <property type="match status" value="1"/>
</dbReference>
<evidence type="ECO:0000256" key="3">
    <source>
        <dbReference type="ARBA" id="ARBA00022603"/>
    </source>
</evidence>
<dbReference type="Pfam" id="PF02086">
    <property type="entry name" value="MethyltransfD12"/>
    <property type="match status" value="1"/>
</dbReference>
<dbReference type="GO" id="GO:0009307">
    <property type="term" value="P:DNA restriction-modification system"/>
    <property type="evidence" value="ECO:0007669"/>
    <property type="project" value="InterPro"/>
</dbReference>
<dbReference type="PANTHER" id="PTHR30481:SF3">
    <property type="entry name" value="DNA ADENINE METHYLASE"/>
    <property type="match status" value="1"/>
</dbReference>
<evidence type="ECO:0000313" key="7">
    <source>
        <dbReference type="EMBL" id="SVC47665.1"/>
    </source>
</evidence>
<dbReference type="PANTHER" id="PTHR30481">
    <property type="entry name" value="DNA ADENINE METHYLASE"/>
    <property type="match status" value="1"/>
</dbReference>
<dbReference type="InterPro" id="IPR029063">
    <property type="entry name" value="SAM-dependent_MTases_sf"/>
</dbReference>